<dbReference type="EMBL" id="JBBNAG010000009">
    <property type="protein sequence ID" value="KAK9104946.1"/>
    <property type="molecule type" value="Genomic_DNA"/>
</dbReference>
<feature type="compositionally biased region" description="Low complexity" evidence="1">
    <location>
        <begin position="164"/>
        <end position="174"/>
    </location>
</feature>
<proteinExistence type="predicted"/>
<name>A0AAP0F438_9MAGN</name>
<reference evidence="2 3" key="1">
    <citation type="submission" date="2024-01" db="EMBL/GenBank/DDBJ databases">
        <title>Genome assemblies of Stephania.</title>
        <authorList>
            <person name="Yang L."/>
        </authorList>
    </citation>
    <scope>NUCLEOTIDE SEQUENCE [LARGE SCALE GENOMIC DNA]</scope>
    <source>
        <strain evidence="2">JXDWG</strain>
        <tissue evidence="2">Leaf</tissue>
    </source>
</reference>
<feature type="compositionally biased region" description="Low complexity" evidence="1">
    <location>
        <begin position="17"/>
        <end position="30"/>
    </location>
</feature>
<sequence>MVFTTRGSPPRPCKPISSKTPKIPAAAPSPKIRRHHRSRRRPLPSLTSTATRRLIRSSATPVDRESPRAPARSSLLDGAAAAARYSPPAPLAVFSSDAAVRRRRCPFFRTAATAPFFGSAAAYQQSSRPVIRPLRDPTADAGRLRVRPPPPFSDPAPPPPAAWSPPRSSVASGRPRLRRRRCSASTHPQPLVALGSSLNEFRVSSATRGLPLG</sequence>
<keyword evidence="3" id="KW-1185">Reference proteome</keyword>
<protein>
    <submittedName>
        <fullName evidence="2">Uncharacterized protein</fullName>
    </submittedName>
</protein>
<accession>A0AAP0F438</accession>
<feature type="region of interest" description="Disordered" evidence="1">
    <location>
        <begin position="122"/>
        <end position="198"/>
    </location>
</feature>
<organism evidence="2 3">
    <name type="scientific">Stephania cephalantha</name>
    <dbReference type="NCBI Taxonomy" id="152367"/>
    <lineage>
        <taxon>Eukaryota</taxon>
        <taxon>Viridiplantae</taxon>
        <taxon>Streptophyta</taxon>
        <taxon>Embryophyta</taxon>
        <taxon>Tracheophyta</taxon>
        <taxon>Spermatophyta</taxon>
        <taxon>Magnoliopsida</taxon>
        <taxon>Ranunculales</taxon>
        <taxon>Menispermaceae</taxon>
        <taxon>Menispermoideae</taxon>
        <taxon>Cissampelideae</taxon>
        <taxon>Stephania</taxon>
    </lineage>
</organism>
<gene>
    <name evidence="2" type="ORF">Scep_021790</name>
</gene>
<evidence type="ECO:0000313" key="2">
    <source>
        <dbReference type="EMBL" id="KAK9104946.1"/>
    </source>
</evidence>
<evidence type="ECO:0000256" key="1">
    <source>
        <dbReference type="SAM" id="MobiDB-lite"/>
    </source>
</evidence>
<comment type="caution">
    <text evidence="2">The sequence shown here is derived from an EMBL/GenBank/DDBJ whole genome shotgun (WGS) entry which is preliminary data.</text>
</comment>
<dbReference type="AlphaFoldDB" id="A0AAP0F438"/>
<feature type="compositionally biased region" description="Pro residues" evidence="1">
    <location>
        <begin position="147"/>
        <end position="163"/>
    </location>
</feature>
<feature type="region of interest" description="Disordered" evidence="1">
    <location>
        <begin position="1"/>
        <end position="84"/>
    </location>
</feature>
<dbReference type="Proteomes" id="UP001419268">
    <property type="component" value="Unassembled WGS sequence"/>
</dbReference>
<feature type="compositionally biased region" description="Basic residues" evidence="1">
    <location>
        <begin position="31"/>
        <end position="42"/>
    </location>
</feature>
<evidence type="ECO:0000313" key="3">
    <source>
        <dbReference type="Proteomes" id="UP001419268"/>
    </source>
</evidence>